<organism evidence="2 3">
    <name type="scientific">Streptomyces cinnamoneus</name>
    <name type="common">Streptoverticillium cinnamoneum</name>
    <dbReference type="NCBI Taxonomy" id="53446"/>
    <lineage>
        <taxon>Bacteria</taxon>
        <taxon>Bacillati</taxon>
        <taxon>Actinomycetota</taxon>
        <taxon>Actinomycetes</taxon>
        <taxon>Kitasatosporales</taxon>
        <taxon>Streptomycetaceae</taxon>
        <taxon>Streptomyces</taxon>
        <taxon>Streptomyces cinnamoneus group</taxon>
    </lineage>
</organism>
<keyword evidence="3" id="KW-1185">Reference proteome</keyword>
<reference evidence="2 3" key="1">
    <citation type="journal article" date="2017" name="Biochemistry">
        <title>Identification of the Biosynthetic Pathway for the Antibiotic Bicyclomycin.</title>
        <authorList>
            <person name="Patteson J."/>
            <person name="Cai W."/>
            <person name="Johnson R.A."/>
            <person name="Santa Maria K."/>
            <person name="Li B."/>
        </authorList>
    </citation>
    <scope>NUCLEOTIDE SEQUENCE [LARGE SCALE GENOMIC DNA]</scope>
    <source>
        <strain evidence="2 3">ATCC 21532</strain>
    </source>
</reference>
<accession>A0A2G1XP73</accession>
<dbReference type="InterPro" id="IPR031423">
    <property type="entry name" value="Phosphatase_SCO2771"/>
</dbReference>
<evidence type="ECO:0000313" key="3">
    <source>
        <dbReference type="Proteomes" id="UP000222531"/>
    </source>
</evidence>
<dbReference type="AlphaFoldDB" id="A0A2G1XP73"/>
<name>A0A2G1XP73_STRCJ</name>
<gene>
    <name evidence="2" type="ORF">BLA24_04130</name>
</gene>
<proteinExistence type="predicted"/>
<dbReference type="Pfam" id="PF15698">
    <property type="entry name" value="Phosphatase"/>
    <property type="match status" value="1"/>
</dbReference>
<evidence type="ECO:0000313" key="2">
    <source>
        <dbReference type="EMBL" id="PHQ53013.1"/>
    </source>
</evidence>
<dbReference type="Proteomes" id="UP000222531">
    <property type="component" value="Unassembled WGS sequence"/>
</dbReference>
<feature type="region of interest" description="Disordered" evidence="1">
    <location>
        <begin position="1"/>
        <end position="28"/>
    </location>
</feature>
<evidence type="ECO:0008006" key="4">
    <source>
        <dbReference type="Google" id="ProtNLM"/>
    </source>
</evidence>
<comment type="caution">
    <text evidence="2">The sequence shown here is derived from an EMBL/GenBank/DDBJ whole genome shotgun (WGS) entry which is preliminary data.</text>
</comment>
<dbReference type="OrthoDB" id="3511799at2"/>
<feature type="compositionally biased region" description="Low complexity" evidence="1">
    <location>
        <begin position="1"/>
        <end position="14"/>
    </location>
</feature>
<protein>
    <recommendedName>
        <fullName evidence="4">Phosphatase</fullName>
    </recommendedName>
</protein>
<evidence type="ECO:0000256" key="1">
    <source>
        <dbReference type="SAM" id="MobiDB-lite"/>
    </source>
</evidence>
<sequence length="311" mass="32618">MTAPSKPARPAAPSWTIGLVTPPDAHDAPAPRVIAPEVSGPPTRQALRAHLLAARLAGAVATPRERSLVRYRLFAARDPRVTLGLEPESDWRFADLLRLMGQKCGVSADPKDTSGQDVIDPDRTLAALDAFADRLATVAATGAPVLFGTGHPGPLLGFYAALAEGLSAGGCGVLTPAQGRSVDITTRFGVRHYNLDYVRGVAMVREPGARDHRSEPGAHTHSPLPVRVALAAAAEAGEGLPALVVGDHGWVCGAGQLGIEAIGLADSDDPSLFVGEAEGRVSVVVPLDDTVRSDYYRPLTRYVLNRACLSQ</sequence>
<dbReference type="EMBL" id="NHZO01000063">
    <property type="protein sequence ID" value="PHQ53013.1"/>
    <property type="molecule type" value="Genomic_DNA"/>
</dbReference>